<feature type="region of interest" description="Disordered" evidence="1">
    <location>
        <begin position="150"/>
        <end position="171"/>
    </location>
</feature>
<dbReference type="AlphaFoldDB" id="A0A8J9YEL9"/>
<accession>A0A8J9YEL9</accession>
<name>A0A8J9YEL9_9NEOP</name>
<dbReference type="OrthoDB" id="5984724at2759"/>
<proteinExistence type="predicted"/>
<keyword evidence="3" id="KW-1185">Reference proteome</keyword>
<evidence type="ECO:0008006" key="4">
    <source>
        <dbReference type="Google" id="ProtNLM"/>
    </source>
</evidence>
<dbReference type="Proteomes" id="UP000838878">
    <property type="component" value="Chromosome 3"/>
</dbReference>
<dbReference type="EMBL" id="OV170223">
    <property type="protein sequence ID" value="CAH0723391.1"/>
    <property type="molecule type" value="Genomic_DNA"/>
</dbReference>
<dbReference type="PANTHER" id="PTHR47331:SF4">
    <property type="entry name" value="PEPTIDASE S1 DOMAIN-CONTAINING PROTEIN"/>
    <property type="match status" value="1"/>
</dbReference>
<evidence type="ECO:0000313" key="2">
    <source>
        <dbReference type="EMBL" id="CAH0723391.1"/>
    </source>
</evidence>
<sequence>MEKYIAYQMELFDNLKNSEKNLKKTPKERIKKQYLETRLEQLETLWIEFKEGHKNIVLKISKDEDRKNPYFKNEVFEAFEEMFINNKSMLKEMLLPFLESSKSQTTGVSDITDSNKNSEIKLPIIKIPTFTGCKRCGRRHHSLIHIDHEPKNDKPVETASTSSGIENMSRGKPNILSNENNIITNFCEHIESNNTLLATVQVLVENKNGCNHVVRALLDQGSQASFVTEATVQLLKLSRRSVSGWVSGVGEGQTSIKYMVSLWVKSRHNPESRVCVNAYVLRSLTTLLPTTKLHTPEWSDIEKLELADPGYTTPGRIDILLGAEVYSDVLLNGIMKHPTINLLARNTIFGWVLSGRICNQHSSARNTVS</sequence>
<reference evidence="2" key="1">
    <citation type="submission" date="2021-12" db="EMBL/GenBank/DDBJ databases">
        <authorList>
            <person name="Martin H S."/>
        </authorList>
    </citation>
    <scope>NUCLEOTIDE SEQUENCE</scope>
</reference>
<protein>
    <recommendedName>
        <fullName evidence="4">Peptidase aspartic putative domain-containing protein</fullName>
    </recommendedName>
</protein>
<evidence type="ECO:0000256" key="1">
    <source>
        <dbReference type="SAM" id="MobiDB-lite"/>
    </source>
</evidence>
<feature type="non-terminal residue" evidence="2">
    <location>
        <position position="369"/>
    </location>
</feature>
<gene>
    <name evidence="2" type="ORF">BINO364_LOCUS9229</name>
</gene>
<organism evidence="2 3">
    <name type="scientific">Brenthis ino</name>
    <name type="common">lesser marbled fritillary</name>
    <dbReference type="NCBI Taxonomy" id="405034"/>
    <lineage>
        <taxon>Eukaryota</taxon>
        <taxon>Metazoa</taxon>
        <taxon>Ecdysozoa</taxon>
        <taxon>Arthropoda</taxon>
        <taxon>Hexapoda</taxon>
        <taxon>Insecta</taxon>
        <taxon>Pterygota</taxon>
        <taxon>Neoptera</taxon>
        <taxon>Endopterygota</taxon>
        <taxon>Lepidoptera</taxon>
        <taxon>Glossata</taxon>
        <taxon>Ditrysia</taxon>
        <taxon>Papilionoidea</taxon>
        <taxon>Nymphalidae</taxon>
        <taxon>Heliconiinae</taxon>
        <taxon>Argynnini</taxon>
        <taxon>Brenthis</taxon>
    </lineage>
</organism>
<dbReference type="PANTHER" id="PTHR47331">
    <property type="entry name" value="PHD-TYPE DOMAIN-CONTAINING PROTEIN"/>
    <property type="match status" value="1"/>
</dbReference>
<evidence type="ECO:0000313" key="3">
    <source>
        <dbReference type="Proteomes" id="UP000838878"/>
    </source>
</evidence>